<accession>A0ACC1XNL1</accession>
<comment type="caution">
    <text evidence="1">The sequence shown here is derived from an EMBL/GenBank/DDBJ whole genome shotgun (WGS) entry which is preliminary data.</text>
</comment>
<keyword evidence="2" id="KW-1185">Reference proteome</keyword>
<name>A0ACC1XNL1_MELAZ</name>
<dbReference type="EMBL" id="CM051401">
    <property type="protein sequence ID" value="KAJ4713076.1"/>
    <property type="molecule type" value="Genomic_DNA"/>
</dbReference>
<protein>
    <submittedName>
        <fullName evidence="1">Mucin-2 like</fullName>
    </submittedName>
</protein>
<sequence>MESSSSPFFSHLQHHHHPCTASTFSASKKRTFFLNPSSANEPQSRAKKPHLKNTPFSTITPLSPPQEFKGPATPSLTYASASPTQRASSSCPNPEWQKKRRDCIREVTWLRDQLLSCTEHGANAQADINTGHPHIDSNCIGHNKSNYSTMENGLIENVTVENKGDAFIIHVKCPCGAGYEVLLFGGVSYYKLL</sequence>
<organism evidence="1 2">
    <name type="scientific">Melia azedarach</name>
    <name type="common">Chinaberry tree</name>
    <dbReference type="NCBI Taxonomy" id="155640"/>
    <lineage>
        <taxon>Eukaryota</taxon>
        <taxon>Viridiplantae</taxon>
        <taxon>Streptophyta</taxon>
        <taxon>Embryophyta</taxon>
        <taxon>Tracheophyta</taxon>
        <taxon>Spermatophyta</taxon>
        <taxon>Magnoliopsida</taxon>
        <taxon>eudicotyledons</taxon>
        <taxon>Gunneridae</taxon>
        <taxon>Pentapetalae</taxon>
        <taxon>rosids</taxon>
        <taxon>malvids</taxon>
        <taxon>Sapindales</taxon>
        <taxon>Meliaceae</taxon>
        <taxon>Melia</taxon>
    </lineage>
</organism>
<dbReference type="Proteomes" id="UP001164539">
    <property type="component" value="Chromosome 8"/>
</dbReference>
<evidence type="ECO:0000313" key="1">
    <source>
        <dbReference type="EMBL" id="KAJ4713076.1"/>
    </source>
</evidence>
<reference evidence="1 2" key="1">
    <citation type="journal article" date="2023" name="Science">
        <title>Complex scaffold remodeling in plant triterpene biosynthesis.</title>
        <authorList>
            <person name="De La Pena R."/>
            <person name="Hodgson H."/>
            <person name="Liu J.C."/>
            <person name="Stephenson M.J."/>
            <person name="Martin A.C."/>
            <person name="Owen C."/>
            <person name="Harkess A."/>
            <person name="Leebens-Mack J."/>
            <person name="Jimenez L.E."/>
            <person name="Osbourn A."/>
            <person name="Sattely E.S."/>
        </authorList>
    </citation>
    <scope>NUCLEOTIDE SEQUENCE [LARGE SCALE GENOMIC DNA]</scope>
    <source>
        <strain evidence="2">cv. JPN11</strain>
        <tissue evidence="1">Leaf</tissue>
    </source>
</reference>
<proteinExistence type="predicted"/>
<evidence type="ECO:0000313" key="2">
    <source>
        <dbReference type="Proteomes" id="UP001164539"/>
    </source>
</evidence>
<gene>
    <name evidence="1" type="ORF">OWV82_015220</name>
</gene>